<feature type="non-terminal residue" evidence="1">
    <location>
        <position position="84"/>
    </location>
</feature>
<accession>A0A699XKZ8</accession>
<protein>
    <submittedName>
        <fullName evidence="1">Uncharacterized protein</fullName>
    </submittedName>
</protein>
<comment type="caution">
    <text evidence="1">The sequence shown here is derived from an EMBL/GenBank/DDBJ whole genome shotgun (WGS) entry which is preliminary data.</text>
</comment>
<feature type="non-terminal residue" evidence="1">
    <location>
        <position position="1"/>
    </location>
</feature>
<reference evidence="1" key="1">
    <citation type="journal article" date="2019" name="Sci. Rep.">
        <title>Draft genome of Tanacetum cinerariifolium, the natural source of mosquito coil.</title>
        <authorList>
            <person name="Yamashiro T."/>
            <person name="Shiraishi A."/>
            <person name="Satake H."/>
            <person name="Nakayama K."/>
        </authorList>
    </citation>
    <scope>NUCLEOTIDE SEQUENCE</scope>
</reference>
<proteinExistence type="predicted"/>
<dbReference type="EMBL" id="BKCJ011856377">
    <property type="protein sequence ID" value="GFD58708.1"/>
    <property type="molecule type" value="Genomic_DNA"/>
</dbReference>
<name>A0A699XKZ8_TANCI</name>
<dbReference type="AlphaFoldDB" id="A0A699XKZ8"/>
<organism evidence="1">
    <name type="scientific">Tanacetum cinerariifolium</name>
    <name type="common">Dalmatian daisy</name>
    <name type="synonym">Chrysanthemum cinerariifolium</name>
    <dbReference type="NCBI Taxonomy" id="118510"/>
    <lineage>
        <taxon>Eukaryota</taxon>
        <taxon>Viridiplantae</taxon>
        <taxon>Streptophyta</taxon>
        <taxon>Embryophyta</taxon>
        <taxon>Tracheophyta</taxon>
        <taxon>Spermatophyta</taxon>
        <taxon>Magnoliopsida</taxon>
        <taxon>eudicotyledons</taxon>
        <taxon>Gunneridae</taxon>
        <taxon>Pentapetalae</taxon>
        <taxon>asterids</taxon>
        <taxon>campanulids</taxon>
        <taxon>Asterales</taxon>
        <taxon>Asteraceae</taxon>
        <taxon>Asteroideae</taxon>
        <taxon>Anthemideae</taxon>
        <taxon>Anthemidinae</taxon>
        <taxon>Tanacetum</taxon>
    </lineage>
</organism>
<sequence>GGHLRVGGLAIVADIVERVIVAAEQIDTDRDVLVEQIGLGEAQLDRLGIARIVDAGTQLLALAAEIALGDVGLDDELLEAGIAD</sequence>
<gene>
    <name evidence="1" type="ORF">Tci_930677</name>
</gene>
<evidence type="ECO:0000313" key="1">
    <source>
        <dbReference type="EMBL" id="GFD58708.1"/>
    </source>
</evidence>